<dbReference type="AlphaFoldDB" id="A0A6B3S4Z9"/>
<gene>
    <name evidence="2" type="ORF">GTP08_06850</name>
</gene>
<reference evidence="2 3" key="1">
    <citation type="submission" date="2019-12" db="EMBL/GenBank/DDBJ databases">
        <title>Draft Genome Sequences of L. lactis strains MS22333, MS22334, MS22336, and MS22337, Isolated from Spontaneous Fermented Camel Milk in Ethiopia.</title>
        <authorList>
            <person name="Bragason E."/>
            <person name="Hansen E.B."/>
            <person name="Guya M.E."/>
            <person name="Berhe T."/>
        </authorList>
    </citation>
    <scope>NUCLEOTIDE SEQUENCE [LARGE SCALE GENOMIC DNA]</scope>
    <source>
        <strain evidence="2 3">MS22336</strain>
    </source>
</reference>
<dbReference type="EMBL" id="WWDJ01000047">
    <property type="protein sequence ID" value="NEX55409.1"/>
    <property type="molecule type" value="Genomic_DNA"/>
</dbReference>
<organism evidence="2 3">
    <name type="scientific">Lactococcus lactis</name>
    <dbReference type="NCBI Taxonomy" id="1358"/>
    <lineage>
        <taxon>Bacteria</taxon>
        <taxon>Bacillati</taxon>
        <taxon>Bacillota</taxon>
        <taxon>Bacilli</taxon>
        <taxon>Lactobacillales</taxon>
        <taxon>Streptococcaceae</taxon>
        <taxon>Lactococcus</taxon>
    </lineage>
</organism>
<evidence type="ECO:0000259" key="1">
    <source>
        <dbReference type="Pfam" id="PF04233"/>
    </source>
</evidence>
<feature type="domain" description="Phage head morphogenesis" evidence="1">
    <location>
        <begin position="197"/>
        <end position="298"/>
    </location>
</feature>
<evidence type="ECO:0000313" key="2">
    <source>
        <dbReference type="EMBL" id="NEX55409.1"/>
    </source>
</evidence>
<name>A0A6B3S4Z9_9LACT</name>
<accession>A0A6B3S4Z9</accession>
<dbReference type="Pfam" id="PF04233">
    <property type="entry name" value="Phage_Mu_F"/>
    <property type="match status" value="1"/>
</dbReference>
<comment type="caution">
    <text evidence="2">The sequence shown here is derived from an EMBL/GenBank/DDBJ whole genome shotgun (WGS) entry which is preliminary data.</text>
</comment>
<proteinExistence type="predicted"/>
<dbReference type="NCBIfam" id="TIGR01641">
    <property type="entry name" value="phageSPP1_gp7"/>
    <property type="match status" value="1"/>
</dbReference>
<protein>
    <recommendedName>
        <fullName evidence="1">Phage head morphogenesis domain-containing protein</fullName>
    </recommendedName>
</protein>
<sequence>MEQTLTYWQKRFLQVKQAQLDKAATYEKEYNQRLKQTQKEIEQEINKWCAKYAKEDGTIDPLEAKKQLRGADLQNFKYSLDEWERMAKAGGYDHEMNLEYYKSRVSRLQALQAQVTSIMGKQTSGDVNKLSDTLKDTYSDTYYRSIYNVQQAKWKVSANFAHVDENKLDSIIRSGWSGANFSQRLWGNATKLLPQALSESLFRGISLGYGNDKLVKMARVKLQDFSENQIHRLVITETAHITEQAGLNSYKESGVEKVEWLATLESHTCDQCRALDGKVFELKKAEKPPVHPYCRCTLAPWYKELEEISTTRWSRDPETGKGKFVKDMSYEQWQERVGLVSNKQNSSNNSKMDLESIKQFMNSIDMKRASHEELTMLGSLVNGAFDVAGNIGNKDKLKEIFSNFREIGGQVPKDGWAKGSSKETKTRINDTFAFYPKEWAEYAHQNGKTIFTKKLDRGFFSEAGLKGRSWKSGVVDNGVSIMLSDNATASFHEIGHYVEYFNPNAMRLSKEFLAYRTKGEEEQPIRNTIYYYNVRERTKKDNFITPYIGKTYSNATEVFSTGLECLFEPGNGKVFSHESRISEVVKKKISDDPEYLNFIIGMILKG</sequence>
<dbReference type="Proteomes" id="UP000477402">
    <property type="component" value="Unassembled WGS sequence"/>
</dbReference>
<evidence type="ECO:0000313" key="3">
    <source>
        <dbReference type="Proteomes" id="UP000477402"/>
    </source>
</evidence>
<dbReference type="InterPro" id="IPR006528">
    <property type="entry name" value="Phage_head_morphogenesis_dom"/>
</dbReference>